<dbReference type="InterPro" id="IPR047201">
    <property type="entry name" value="ERI-1_3'hExo-like"/>
</dbReference>
<dbReference type="OrthoDB" id="159416at2"/>
<keyword evidence="1" id="KW-0540">Nuclease</keyword>
<accession>K9TZ47</accession>
<dbReference type="CDD" id="cd06133">
    <property type="entry name" value="ERI-1_3'hExo_like"/>
    <property type="match status" value="1"/>
</dbReference>
<proteinExistence type="predicted"/>
<dbReference type="PANTHER" id="PTHR23044">
    <property type="entry name" value="3'-5' EXONUCLEASE ERI1-RELATED"/>
    <property type="match status" value="1"/>
</dbReference>
<dbReference type="GO" id="GO:0003676">
    <property type="term" value="F:nucleic acid binding"/>
    <property type="evidence" value="ECO:0007669"/>
    <property type="project" value="InterPro"/>
</dbReference>
<dbReference type="KEGG" id="cthe:Chro_2642"/>
<reference evidence="5 6" key="1">
    <citation type="submission" date="2012-06" db="EMBL/GenBank/DDBJ databases">
        <title>Finished chromosome of genome of Chroococcidiopsis thermalis PCC 7203.</title>
        <authorList>
            <consortium name="US DOE Joint Genome Institute"/>
            <person name="Gugger M."/>
            <person name="Coursin T."/>
            <person name="Rippka R."/>
            <person name="Tandeau De Marsac N."/>
            <person name="Huntemann M."/>
            <person name="Wei C.-L."/>
            <person name="Han J."/>
            <person name="Detter J.C."/>
            <person name="Han C."/>
            <person name="Tapia R."/>
            <person name="Davenport K."/>
            <person name="Daligault H."/>
            <person name="Erkkila T."/>
            <person name="Gu W."/>
            <person name="Munk A.C.C."/>
            <person name="Teshima H."/>
            <person name="Xu Y."/>
            <person name="Chain P."/>
            <person name="Chen A."/>
            <person name="Krypides N."/>
            <person name="Mavromatis K."/>
            <person name="Markowitz V."/>
            <person name="Szeto E."/>
            <person name="Ivanova N."/>
            <person name="Mikhailova N."/>
            <person name="Ovchinnikova G."/>
            <person name="Pagani I."/>
            <person name="Pati A."/>
            <person name="Goodwin L."/>
            <person name="Peters L."/>
            <person name="Pitluck S."/>
            <person name="Woyke T."/>
            <person name="Kerfeld C."/>
        </authorList>
    </citation>
    <scope>NUCLEOTIDE SEQUENCE [LARGE SCALE GENOMIC DNA]</scope>
    <source>
        <strain evidence="5 6">PCC 7203</strain>
    </source>
</reference>
<gene>
    <name evidence="5" type="ORF">Chro_2642</name>
</gene>
<evidence type="ECO:0000313" key="6">
    <source>
        <dbReference type="Proteomes" id="UP000010384"/>
    </source>
</evidence>
<dbReference type="InterPro" id="IPR036397">
    <property type="entry name" value="RNaseH_sf"/>
</dbReference>
<dbReference type="InParanoid" id="K9TZ47"/>
<keyword evidence="6" id="KW-1185">Reference proteome</keyword>
<dbReference type="SUPFAM" id="SSF53098">
    <property type="entry name" value="Ribonuclease H-like"/>
    <property type="match status" value="1"/>
</dbReference>
<dbReference type="EMBL" id="CP003597">
    <property type="protein sequence ID" value="AFY88117.1"/>
    <property type="molecule type" value="Genomic_DNA"/>
</dbReference>
<evidence type="ECO:0000256" key="2">
    <source>
        <dbReference type="ARBA" id="ARBA00022801"/>
    </source>
</evidence>
<dbReference type="Proteomes" id="UP000010384">
    <property type="component" value="Chromosome"/>
</dbReference>
<dbReference type="GO" id="GO:0000175">
    <property type="term" value="F:3'-5'-RNA exonuclease activity"/>
    <property type="evidence" value="ECO:0007669"/>
    <property type="project" value="InterPro"/>
</dbReference>
<organism evidence="5 6">
    <name type="scientific">Chroococcidiopsis thermalis (strain PCC 7203)</name>
    <dbReference type="NCBI Taxonomy" id="251229"/>
    <lineage>
        <taxon>Bacteria</taxon>
        <taxon>Bacillati</taxon>
        <taxon>Cyanobacteriota</taxon>
        <taxon>Cyanophyceae</taxon>
        <taxon>Chroococcidiopsidales</taxon>
        <taxon>Chroococcidiopsidaceae</taxon>
        <taxon>Chroococcidiopsis</taxon>
    </lineage>
</organism>
<dbReference type="SMART" id="SM00479">
    <property type="entry name" value="EXOIII"/>
    <property type="match status" value="1"/>
</dbReference>
<dbReference type="InterPro" id="IPR051274">
    <property type="entry name" value="3-5_Exoribonuclease"/>
</dbReference>
<dbReference type="eggNOG" id="COG5018">
    <property type="taxonomic scope" value="Bacteria"/>
</dbReference>
<evidence type="ECO:0000256" key="3">
    <source>
        <dbReference type="ARBA" id="ARBA00022839"/>
    </source>
</evidence>
<feature type="domain" description="Exonuclease" evidence="4">
    <location>
        <begin position="7"/>
        <end position="184"/>
    </location>
</feature>
<dbReference type="HOGENOM" id="CLU_037266_5_1_3"/>
<evidence type="ECO:0000259" key="4">
    <source>
        <dbReference type="SMART" id="SM00479"/>
    </source>
</evidence>
<dbReference type="STRING" id="251229.Chro_2642"/>
<dbReference type="Pfam" id="PF00929">
    <property type="entry name" value="RNase_T"/>
    <property type="match status" value="1"/>
</dbReference>
<dbReference type="AlphaFoldDB" id="K9TZ47"/>
<dbReference type="InterPro" id="IPR012337">
    <property type="entry name" value="RNaseH-like_sf"/>
</dbReference>
<evidence type="ECO:0000313" key="5">
    <source>
        <dbReference type="EMBL" id="AFY88117.1"/>
    </source>
</evidence>
<keyword evidence="3 5" id="KW-0269">Exonuclease</keyword>
<dbReference type="RefSeq" id="WP_015154664.1">
    <property type="nucleotide sequence ID" value="NC_019695.1"/>
</dbReference>
<keyword evidence="2" id="KW-0378">Hydrolase</keyword>
<name>K9TZ47_CHRTP</name>
<protein>
    <submittedName>
        <fullName evidence="5">Exonuclease RNase T and DNA polymerase III</fullName>
    </submittedName>
</protein>
<dbReference type="Gene3D" id="3.30.420.10">
    <property type="entry name" value="Ribonuclease H-like superfamily/Ribonuclease H"/>
    <property type="match status" value="1"/>
</dbReference>
<dbReference type="InterPro" id="IPR013520">
    <property type="entry name" value="Ribonucl_H"/>
</dbReference>
<dbReference type="PANTHER" id="PTHR23044:SF61">
    <property type="entry name" value="3'-5' EXORIBONUCLEASE 1-RELATED"/>
    <property type="match status" value="1"/>
</dbReference>
<evidence type="ECO:0000256" key="1">
    <source>
        <dbReference type="ARBA" id="ARBA00022722"/>
    </source>
</evidence>
<sequence>MPKKTDRIIVIDIESTCWQDKPPIGQESEIIEIGICTVDVASGKRLEKESILVKPEKSQVSEFCTQLTTLTQAQVERGISLKEACTILKNKYQSQQRIWASFGDDDRRQFEKQCQSKKINYPFGSRHINVKTLFAVIHALPNEIGMAEALEKLNFPLEGTHHRGGDDAWNIALILSELLLKSRGSYGGQCPP</sequence>